<evidence type="ECO:0000313" key="1">
    <source>
        <dbReference type="EMBL" id="QEL10500.1"/>
    </source>
</evidence>
<name>A0A1S1P1K2_9GAMM</name>
<proteinExistence type="predicted"/>
<organism evidence="1 2">
    <name type="scientific">Kushneria phosphatilytica</name>
    <dbReference type="NCBI Taxonomy" id="657387"/>
    <lineage>
        <taxon>Bacteria</taxon>
        <taxon>Pseudomonadati</taxon>
        <taxon>Pseudomonadota</taxon>
        <taxon>Gammaproteobacteria</taxon>
        <taxon>Oceanospirillales</taxon>
        <taxon>Halomonadaceae</taxon>
        <taxon>Kushneria</taxon>
    </lineage>
</organism>
<dbReference type="Pfam" id="PF06475">
    <property type="entry name" value="Glycolipid_bind"/>
    <property type="match status" value="1"/>
</dbReference>
<evidence type="ECO:0000313" key="2">
    <source>
        <dbReference type="Proteomes" id="UP000322553"/>
    </source>
</evidence>
<dbReference type="OrthoDB" id="9814791at2"/>
<accession>A0A1S1P1K2</accession>
<dbReference type="SUPFAM" id="SSF159275">
    <property type="entry name" value="PA1994-like"/>
    <property type="match status" value="1"/>
</dbReference>
<reference evidence="1 2" key="1">
    <citation type="submission" date="2019-08" db="EMBL/GenBank/DDBJ databases">
        <title>Complete genome sequence of Kushneria sp. YCWA18, a halophilic phosphate-solubilizing bacterium isolated from Daqiao saltern in China.</title>
        <authorList>
            <person name="Du G.-X."/>
            <person name="Qu L.-Y."/>
        </authorList>
    </citation>
    <scope>NUCLEOTIDE SEQUENCE [LARGE SCALE GENOMIC DNA]</scope>
    <source>
        <strain evidence="1 2">YCWA18</strain>
    </source>
</reference>
<gene>
    <name evidence="1" type="ORF">FY550_04655</name>
</gene>
<dbReference type="Proteomes" id="UP000322553">
    <property type="component" value="Chromosome"/>
</dbReference>
<keyword evidence="2" id="KW-1185">Reference proteome</keyword>
<dbReference type="EMBL" id="CP043420">
    <property type="protein sequence ID" value="QEL10500.1"/>
    <property type="molecule type" value="Genomic_DNA"/>
</dbReference>
<protein>
    <submittedName>
        <fullName evidence="1">Putative glycolipid-binding domain-containing protein</fullName>
    </submittedName>
</protein>
<sequence>MTHELFWRALEYAGTERLRVMTSAEGLLAHGVAVGRTPECPYAFDYRVRLDEQGRCRRLGLQALLEEWRLELTSDGEGNWQLNGVDREDLAGCIDIDLAFTPFSNSLPIRRYNWSAGDTCELAVVHLTLPEMKAHPARQRYTCREPGYSFDYHNLDSGYESAIMIDGDGWVIEYPGLFRREAT</sequence>
<dbReference type="RefSeq" id="WP_070976069.1">
    <property type="nucleotide sequence ID" value="NZ_CP043420.1"/>
</dbReference>
<dbReference type="InterPro" id="IPR009467">
    <property type="entry name" value="Glycolipid-bd_prot_put"/>
</dbReference>
<dbReference type="STRING" id="657387.BH688_00905"/>
<dbReference type="KEGG" id="kuy:FY550_04655"/>
<dbReference type="AlphaFoldDB" id="A0A1S1P1K2"/>